<dbReference type="SUPFAM" id="SSF55811">
    <property type="entry name" value="Nudix"/>
    <property type="match status" value="1"/>
</dbReference>
<name>A0AAC9J0L5_VIRHA</name>
<dbReference type="InterPro" id="IPR015797">
    <property type="entry name" value="NUDIX_hydrolase-like_dom_sf"/>
</dbReference>
<dbReference type="PROSITE" id="PS00893">
    <property type="entry name" value="NUDIX_BOX"/>
    <property type="match status" value="1"/>
</dbReference>
<evidence type="ECO:0000256" key="1">
    <source>
        <dbReference type="ARBA" id="ARBA00001946"/>
    </source>
</evidence>
<dbReference type="AlphaFoldDB" id="A0AAC9J0L5"/>
<dbReference type="PANTHER" id="PTHR43046">
    <property type="entry name" value="GDP-MANNOSE MANNOSYL HYDROLASE"/>
    <property type="match status" value="1"/>
</dbReference>
<dbReference type="GeneID" id="71513858"/>
<organism evidence="5 6">
    <name type="scientific">Virgibacillus halodenitrificans</name>
    <name type="common">Bacillus halodenitrificans</name>
    <dbReference type="NCBI Taxonomy" id="1482"/>
    <lineage>
        <taxon>Bacteria</taxon>
        <taxon>Bacillati</taxon>
        <taxon>Bacillota</taxon>
        <taxon>Bacilli</taxon>
        <taxon>Bacillales</taxon>
        <taxon>Bacillaceae</taxon>
        <taxon>Virgibacillus</taxon>
    </lineage>
</organism>
<evidence type="ECO:0000259" key="4">
    <source>
        <dbReference type="PROSITE" id="PS51462"/>
    </source>
</evidence>
<comment type="similarity">
    <text evidence="3">Belongs to the Nudix hydrolase family.</text>
</comment>
<dbReference type="EMBL" id="CP017962">
    <property type="protein sequence ID" value="APC47675.1"/>
    <property type="molecule type" value="Genomic_DNA"/>
</dbReference>
<proteinExistence type="inferred from homology"/>
<accession>A0AAC9J0L5</accession>
<reference evidence="5 6" key="1">
    <citation type="submission" date="2016-11" db="EMBL/GenBank/DDBJ databases">
        <title>Complete genome sequencing of Virgibacillus halodenitrificans PDB-F2.</title>
        <authorList>
            <person name="Sun Z."/>
            <person name="Zhou Y."/>
            <person name="Li H."/>
        </authorList>
    </citation>
    <scope>NUCLEOTIDE SEQUENCE [LARGE SCALE GENOMIC DNA]</scope>
    <source>
        <strain evidence="5 6">PDB-F2</strain>
    </source>
</reference>
<sequence>MDYVCEIRKLVGHRPLILTGSVVLILNENNELLLQHRTDGGWGLPGGLMELGESLEDTARREVKEETNLEIEKLKLLGVFSGEDYYFKVSNGDELYSVTAVYVTRNIKGKIEYEPTVSYDVQYFGIKNLPEGLTKEYRSYIDPFIEELCK</sequence>
<dbReference type="InterPro" id="IPR000086">
    <property type="entry name" value="NUDIX_hydrolase_dom"/>
</dbReference>
<dbReference type="Proteomes" id="UP000182945">
    <property type="component" value="Chromosome"/>
</dbReference>
<dbReference type="Pfam" id="PF00293">
    <property type="entry name" value="NUDIX"/>
    <property type="match status" value="1"/>
</dbReference>
<evidence type="ECO:0000256" key="3">
    <source>
        <dbReference type="RuleBase" id="RU003476"/>
    </source>
</evidence>
<evidence type="ECO:0000313" key="5">
    <source>
        <dbReference type="EMBL" id="APC47675.1"/>
    </source>
</evidence>
<protein>
    <submittedName>
        <fullName evidence="5">DNA mismatch repair protein MutT</fullName>
    </submittedName>
</protein>
<dbReference type="CDD" id="cd04677">
    <property type="entry name" value="NUDIX_Hydrolase"/>
    <property type="match status" value="1"/>
</dbReference>
<keyword evidence="2 3" id="KW-0378">Hydrolase</keyword>
<dbReference type="PROSITE" id="PS51462">
    <property type="entry name" value="NUDIX"/>
    <property type="match status" value="1"/>
</dbReference>
<dbReference type="GO" id="GO:0016787">
    <property type="term" value="F:hydrolase activity"/>
    <property type="evidence" value="ECO:0007669"/>
    <property type="project" value="UniProtKB-KW"/>
</dbReference>
<dbReference type="InterPro" id="IPR020084">
    <property type="entry name" value="NUDIX_hydrolase_CS"/>
</dbReference>
<evidence type="ECO:0000313" key="6">
    <source>
        <dbReference type="Proteomes" id="UP000182945"/>
    </source>
</evidence>
<feature type="domain" description="Nudix hydrolase" evidence="4">
    <location>
        <begin position="15"/>
        <end position="147"/>
    </location>
</feature>
<dbReference type="InterPro" id="IPR020476">
    <property type="entry name" value="Nudix_hydrolase"/>
</dbReference>
<evidence type="ECO:0000256" key="2">
    <source>
        <dbReference type="ARBA" id="ARBA00022801"/>
    </source>
</evidence>
<dbReference type="Gene3D" id="3.90.79.10">
    <property type="entry name" value="Nucleoside Triphosphate Pyrophosphohydrolase"/>
    <property type="match status" value="1"/>
</dbReference>
<comment type="cofactor">
    <cofactor evidence="1">
        <name>Mg(2+)</name>
        <dbReference type="ChEBI" id="CHEBI:18420"/>
    </cofactor>
</comment>
<dbReference type="RefSeq" id="WP_071648558.1">
    <property type="nucleotide sequence ID" value="NZ_CP017962.1"/>
</dbReference>
<dbReference type="PRINTS" id="PR00502">
    <property type="entry name" value="NUDIXFAMILY"/>
</dbReference>
<gene>
    <name evidence="5" type="ORF">BME96_05615</name>
</gene>
<dbReference type="PANTHER" id="PTHR43046:SF2">
    <property type="entry name" value="8-OXO-DGTP DIPHOSPHATASE-RELATED"/>
    <property type="match status" value="1"/>
</dbReference>
<dbReference type="KEGG" id="vhl:BME96_05615"/>